<evidence type="ECO:0000256" key="6">
    <source>
        <dbReference type="ARBA" id="ARBA00022741"/>
    </source>
</evidence>
<keyword evidence="13" id="KW-1185">Reference proteome</keyword>
<reference evidence="12 13" key="1">
    <citation type="submission" date="2024-09" db="EMBL/GenBank/DDBJ databases">
        <authorList>
            <person name="Sun Q."/>
            <person name="Mori K."/>
        </authorList>
    </citation>
    <scope>NUCLEOTIDE SEQUENCE [LARGE SCALE GENOMIC DNA]</scope>
    <source>
        <strain evidence="12 13">NCAIM B.02529</strain>
    </source>
</reference>
<keyword evidence="9 11" id="KW-0460">Magnesium</keyword>
<keyword evidence="4 11" id="KW-0808">Transferase</keyword>
<dbReference type="CDD" id="cd01170">
    <property type="entry name" value="THZ_kinase"/>
    <property type="match status" value="1"/>
</dbReference>
<evidence type="ECO:0000256" key="10">
    <source>
        <dbReference type="ARBA" id="ARBA00022977"/>
    </source>
</evidence>
<comment type="function">
    <text evidence="11">Catalyzes the phosphorylation of the hydroxyl group of 4-methyl-5-beta-hydroxyethylthiazole (THZ).</text>
</comment>
<sequence>MLNSSLLTALREKKPLIHNLTNEVVTNFTANGLYAIGAAPVMSKSRDEAAEMASISDGVLINIGTLTSEDVDAMLQAGKKANELGLPVVLDPVGVGATTYRQEICQQFINNISFTAIRGNAGEIATLIHQDWETRGVDSSDKGDVAGIAQQAAKELNTLILLTGETDVVSDGTQTVLCRNGTSMLTAITGSGCLLGSVLTAFLTLGGQPVDNAVTAVTTYGVASEQAVPKANGPGTFHAHFLDALAAVTEETVAQYGRVEQKDV</sequence>
<evidence type="ECO:0000256" key="7">
    <source>
        <dbReference type="ARBA" id="ARBA00022777"/>
    </source>
</evidence>
<dbReference type="Pfam" id="PF02110">
    <property type="entry name" value="HK"/>
    <property type="match status" value="1"/>
</dbReference>
<evidence type="ECO:0000256" key="1">
    <source>
        <dbReference type="ARBA" id="ARBA00001771"/>
    </source>
</evidence>
<dbReference type="PRINTS" id="PR01099">
    <property type="entry name" value="HYETHTZKNASE"/>
</dbReference>
<dbReference type="InterPro" id="IPR000417">
    <property type="entry name" value="Hyethyz_kinase"/>
</dbReference>
<dbReference type="PIRSF" id="PIRSF000513">
    <property type="entry name" value="Thz_kinase"/>
    <property type="match status" value="1"/>
</dbReference>
<keyword evidence="6 11" id="KW-0547">Nucleotide-binding</keyword>
<dbReference type="EMBL" id="JBHLTP010000010">
    <property type="protein sequence ID" value="MFC0524226.1"/>
    <property type="molecule type" value="Genomic_DNA"/>
</dbReference>
<dbReference type="Gene3D" id="3.40.1190.20">
    <property type="match status" value="1"/>
</dbReference>
<dbReference type="PANTHER" id="PTHR20858">
    <property type="entry name" value="PHOSPHOMETHYLPYRIMIDINE KINASE"/>
    <property type="match status" value="1"/>
</dbReference>
<name>A0ABV6LP87_9BACI</name>
<dbReference type="EC" id="2.7.1.50" evidence="11"/>
<keyword evidence="7 11" id="KW-0418">Kinase</keyword>
<dbReference type="NCBIfam" id="NF006830">
    <property type="entry name" value="PRK09355.1"/>
    <property type="match status" value="1"/>
</dbReference>
<evidence type="ECO:0000256" key="9">
    <source>
        <dbReference type="ARBA" id="ARBA00022842"/>
    </source>
</evidence>
<feature type="binding site" evidence="11">
    <location>
        <position position="190"/>
    </location>
    <ligand>
        <name>substrate</name>
    </ligand>
</feature>
<evidence type="ECO:0000256" key="5">
    <source>
        <dbReference type="ARBA" id="ARBA00022723"/>
    </source>
</evidence>
<keyword evidence="10 11" id="KW-0784">Thiamine biosynthesis</keyword>
<dbReference type="SUPFAM" id="SSF53613">
    <property type="entry name" value="Ribokinase-like"/>
    <property type="match status" value="1"/>
</dbReference>
<evidence type="ECO:0000313" key="13">
    <source>
        <dbReference type="Proteomes" id="UP001589836"/>
    </source>
</evidence>
<dbReference type="GO" id="GO:0004417">
    <property type="term" value="F:hydroxyethylthiazole kinase activity"/>
    <property type="evidence" value="ECO:0007669"/>
    <property type="project" value="UniProtKB-EC"/>
</dbReference>
<comment type="similarity">
    <text evidence="11">Belongs to the Thz kinase family.</text>
</comment>
<evidence type="ECO:0000256" key="2">
    <source>
        <dbReference type="ARBA" id="ARBA00001946"/>
    </source>
</evidence>
<accession>A0ABV6LP87</accession>
<evidence type="ECO:0000313" key="12">
    <source>
        <dbReference type="EMBL" id="MFC0524226.1"/>
    </source>
</evidence>
<feature type="binding site" evidence="11">
    <location>
        <position position="118"/>
    </location>
    <ligand>
        <name>ATP</name>
        <dbReference type="ChEBI" id="CHEBI:30616"/>
    </ligand>
</feature>
<evidence type="ECO:0000256" key="8">
    <source>
        <dbReference type="ARBA" id="ARBA00022840"/>
    </source>
</evidence>
<dbReference type="PANTHER" id="PTHR20858:SF17">
    <property type="entry name" value="HYDROXYMETHYLPYRIMIDINE_PHOSPHOMETHYLPYRIMIDINE KINASE THI20-RELATED"/>
    <property type="match status" value="1"/>
</dbReference>
<comment type="pathway">
    <text evidence="3 11">Cofactor biosynthesis; thiamine diphosphate biosynthesis; 4-methyl-5-(2-phosphoethyl)-thiazole from 5-(2-hydroxyethyl)-4-methylthiazole: step 1/1.</text>
</comment>
<proteinExistence type="inferred from homology"/>
<dbReference type="Proteomes" id="UP001589836">
    <property type="component" value="Unassembled WGS sequence"/>
</dbReference>
<protein>
    <recommendedName>
        <fullName evidence="11">Hydroxyethylthiazole kinase</fullName>
        <ecNumber evidence="11">2.7.1.50</ecNumber>
    </recommendedName>
    <alternativeName>
        <fullName evidence="11">4-methyl-5-beta-hydroxyethylthiazole kinase</fullName>
        <shortName evidence="11">TH kinase</shortName>
        <shortName evidence="11">Thz kinase</shortName>
    </alternativeName>
</protein>
<evidence type="ECO:0000256" key="11">
    <source>
        <dbReference type="HAMAP-Rule" id="MF_00228"/>
    </source>
</evidence>
<evidence type="ECO:0000256" key="4">
    <source>
        <dbReference type="ARBA" id="ARBA00022679"/>
    </source>
</evidence>
<comment type="caution">
    <text evidence="12">The sequence shown here is derived from an EMBL/GenBank/DDBJ whole genome shotgun (WGS) entry which is preliminary data.</text>
</comment>
<keyword evidence="8 11" id="KW-0067">ATP-binding</keyword>
<organism evidence="12 13">
    <name type="scientific">Pontibacillus salicampi</name>
    <dbReference type="NCBI Taxonomy" id="1449801"/>
    <lineage>
        <taxon>Bacteria</taxon>
        <taxon>Bacillati</taxon>
        <taxon>Bacillota</taxon>
        <taxon>Bacilli</taxon>
        <taxon>Bacillales</taxon>
        <taxon>Bacillaceae</taxon>
        <taxon>Pontibacillus</taxon>
    </lineage>
</organism>
<keyword evidence="5 11" id="KW-0479">Metal-binding</keyword>
<feature type="binding site" evidence="11">
    <location>
        <position position="163"/>
    </location>
    <ligand>
        <name>ATP</name>
        <dbReference type="ChEBI" id="CHEBI:30616"/>
    </ligand>
</feature>
<comment type="cofactor">
    <cofactor evidence="2 11">
        <name>Mg(2+)</name>
        <dbReference type="ChEBI" id="CHEBI:18420"/>
    </cofactor>
</comment>
<dbReference type="RefSeq" id="WP_377347992.1">
    <property type="nucleotide sequence ID" value="NZ_JBHLTP010000010.1"/>
</dbReference>
<feature type="binding site" evidence="11">
    <location>
        <position position="42"/>
    </location>
    <ligand>
        <name>substrate</name>
    </ligand>
</feature>
<evidence type="ECO:0000256" key="3">
    <source>
        <dbReference type="ARBA" id="ARBA00004868"/>
    </source>
</evidence>
<dbReference type="InterPro" id="IPR029056">
    <property type="entry name" value="Ribokinase-like"/>
</dbReference>
<dbReference type="HAMAP" id="MF_00228">
    <property type="entry name" value="Thz_kinase"/>
    <property type="match status" value="1"/>
</dbReference>
<comment type="catalytic activity">
    <reaction evidence="1 11">
        <text>5-(2-hydroxyethyl)-4-methylthiazole + ATP = 4-methyl-5-(2-phosphooxyethyl)-thiazole + ADP + H(+)</text>
        <dbReference type="Rhea" id="RHEA:24212"/>
        <dbReference type="ChEBI" id="CHEBI:15378"/>
        <dbReference type="ChEBI" id="CHEBI:17957"/>
        <dbReference type="ChEBI" id="CHEBI:30616"/>
        <dbReference type="ChEBI" id="CHEBI:58296"/>
        <dbReference type="ChEBI" id="CHEBI:456216"/>
        <dbReference type="EC" id="2.7.1.50"/>
    </reaction>
</comment>
<gene>
    <name evidence="11 12" type="primary">thiM</name>
    <name evidence="12" type="ORF">ACFFGV_11685</name>
</gene>
<dbReference type="NCBIfam" id="TIGR00694">
    <property type="entry name" value="thiM"/>
    <property type="match status" value="1"/>
</dbReference>